<evidence type="ECO:0000313" key="8">
    <source>
        <dbReference type="EMBL" id="ASX26457.1"/>
    </source>
</evidence>
<protein>
    <recommendedName>
        <fullName evidence="5 6">[Ribosomal protein bS18]-alanine N-acetyltransferase</fullName>
        <ecNumber evidence="5 6">2.3.1.266</ecNumber>
    </recommendedName>
</protein>
<dbReference type="InterPro" id="IPR016181">
    <property type="entry name" value="Acyl_CoA_acyltransferase"/>
</dbReference>
<dbReference type="NCBIfam" id="TIGR01575">
    <property type="entry name" value="rimI"/>
    <property type="match status" value="1"/>
</dbReference>
<dbReference type="EMBL" id="CP016303">
    <property type="protein sequence ID" value="ASX26457.1"/>
    <property type="molecule type" value="Genomic_DNA"/>
</dbReference>
<dbReference type="NCBIfam" id="NF007025">
    <property type="entry name" value="PRK09491.1"/>
    <property type="match status" value="1"/>
</dbReference>
<dbReference type="PANTHER" id="PTHR43420">
    <property type="entry name" value="ACETYLTRANSFERASE"/>
    <property type="match status" value="1"/>
</dbReference>
<feature type="active site" description="Proton acceptor" evidence="5">
    <location>
        <position position="90"/>
    </location>
</feature>
<dbReference type="AlphaFoldDB" id="A0A249DZY1"/>
<dbReference type="Proteomes" id="UP000216438">
    <property type="component" value="Chromosome"/>
</dbReference>
<dbReference type="HAMAP" id="MF_02210">
    <property type="entry name" value="RimI"/>
    <property type="match status" value="1"/>
</dbReference>
<evidence type="ECO:0000256" key="1">
    <source>
        <dbReference type="ARBA" id="ARBA00005395"/>
    </source>
</evidence>
<organism evidence="8 9">
    <name type="scientific">Candidatus Hamiltonella defensa</name>
    <name type="common">Bemisia tabaci</name>
    <dbReference type="NCBI Taxonomy" id="672795"/>
    <lineage>
        <taxon>Bacteria</taxon>
        <taxon>Pseudomonadati</taxon>
        <taxon>Pseudomonadota</taxon>
        <taxon>Gammaproteobacteria</taxon>
        <taxon>Enterobacterales</taxon>
        <taxon>Enterobacteriaceae</taxon>
        <taxon>aphid secondary symbionts</taxon>
        <taxon>Candidatus Williamhamiltonella</taxon>
    </lineage>
</organism>
<evidence type="ECO:0000256" key="6">
    <source>
        <dbReference type="RuleBase" id="RU363094"/>
    </source>
</evidence>
<dbReference type="EC" id="2.3.1.266" evidence="5 6"/>
<dbReference type="CDD" id="cd04301">
    <property type="entry name" value="NAT_SF"/>
    <property type="match status" value="1"/>
</dbReference>
<dbReference type="GO" id="GO:0008999">
    <property type="term" value="F:protein-N-terminal-alanine acetyltransferase activity"/>
    <property type="evidence" value="ECO:0007669"/>
    <property type="project" value="UniProtKB-UniRule"/>
</dbReference>
<comment type="subcellular location">
    <subcellularLocation>
        <location evidence="5 6">Cytoplasm</location>
    </subcellularLocation>
</comment>
<reference evidence="8 9" key="2">
    <citation type="submission" date="2017-09" db="EMBL/GenBank/DDBJ databases">
        <title>The genome of whitefly Bemisia tabaci, a global crop pest, provides novel insights into virus transmission, host adaptation and insecticide resistance.</title>
        <authorList>
            <person name="Kaur N."/>
            <person name="Kliot A."/>
            <person name="Pinheiro P.V."/>
            <person name="Luan J."/>
            <person name="Zheng Y."/>
            <person name="Liu W."/>
            <person name="Sun H."/>
            <person name="Yang X."/>
            <person name="Xu Y."/>
            <person name="Luo Y."/>
            <person name="Kruse A."/>
            <person name="Fisher T.W."/>
            <person name="Nelson D.R."/>
            <person name="Elimelech M."/>
            <person name="MacCoss M."/>
            <person name="Johnson R."/>
            <person name="Cohen E."/>
            <person name="Hunter W.B."/>
            <person name="Brown J.K."/>
            <person name="Jander G."/>
            <person name="Cilia M."/>
            <person name="Douglas A.E."/>
            <person name="Ghanim M."/>
            <person name="Simmons A.M."/>
            <person name="Wintermantel W.M."/>
            <person name="Ling K.-S."/>
            <person name="Fei Z."/>
        </authorList>
    </citation>
    <scope>NUCLEOTIDE SEQUENCE [LARGE SCALE GENOMIC DNA]</scope>
    <source>
        <strain evidence="8 9">MEAM1</strain>
    </source>
</reference>
<sequence>MAYQIEKRSHTFPWSEQIFTSSQGKLYFNIKLHIQKEMLGFAITQIVFDEATLFNLAVDPFYQRQGCGSFLMEYLIDYLRGFEVKNLWLEVRISNLNAIRLYEKFGFNEVSIKKEYYPKNNGREDALIMALPLLL</sequence>
<dbReference type="PROSITE" id="PS51186">
    <property type="entry name" value="GNAT"/>
    <property type="match status" value="1"/>
</dbReference>
<comment type="caution">
    <text evidence="5">Lacks conserved residue(s) required for the propagation of feature annotation.</text>
</comment>
<keyword evidence="3 5" id="KW-0808">Transferase</keyword>
<evidence type="ECO:0000313" key="9">
    <source>
        <dbReference type="Proteomes" id="UP000216438"/>
    </source>
</evidence>
<feature type="binding site" evidence="5">
    <location>
        <position position="95"/>
    </location>
    <ligand>
        <name>acetyl-CoA</name>
        <dbReference type="ChEBI" id="CHEBI:57288"/>
    </ligand>
</feature>
<dbReference type="Gene3D" id="3.40.630.30">
    <property type="match status" value="1"/>
</dbReference>
<dbReference type="InterPro" id="IPR000182">
    <property type="entry name" value="GNAT_dom"/>
</dbReference>
<dbReference type="GO" id="GO:0005737">
    <property type="term" value="C:cytoplasm"/>
    <property type="evidence" value="ECO:0007669"/>
    <property type="project" value="UniProtKB-SubCell"/>
</dbReference>
<comment type="similarity">
    <text evidence="1 5 6">Belongs to the acetyltransferase family. RimI subfamily.</text>
</comment>
<comment type="function">
    <text evidence="5 6">Acetylates the N-terminal alanine of ribosomal protein bS18.</text>
</comment>
<dbReference type="Pfam" id="PF00583">
    <property type="entry name" value="Acetyltransf_1"/>
    <property type="match status" value="1"/>
</dbReference>
<reference evidence="9" key="1">
    <citation type="submission" date="2016-06" db="EMBL/GenBank/DDBJ databases">
        <authorList>
            <person name="Chen W."/>
            <person name="Hasegawa D.K."/>
        </authorList>
    </citation>
    <scope>NUCLEOTIDE SEQUENCE [LARGE SCALE GENOMIC DNA]</scope>
    <source>
        <strain evidence="9">MEAM1</strain>
    </source>
</reference>
<evidence type="ECO:0000256" key="3">
    <source>
        <dbReference type="ARBA" id="ARBA00022679"/>
    </source>
</evidence>
<dbReference type="PANTHER" id="PTHR43420:SF12">
    <property type="entry name" value="N-ACETYLTRANSFERASE DOMAIN-CONTAINING PROTEIN"/>
    <property type="match status" value="1"/>
</dbReference>
<evidence type="ECO:0000256" key="5">
    <source>
        <dbReference type="HAMAP-Rule" id="MF_02210"/>
    </source>
</evidence>
<feature type="binding site" evidence="5">
    <location>
        <begin position="56"/>
        <end position="58"/>
    </location>
    <ligand>
        <name>acetyl-CoA</name>
        <dbReference type="ChEBI" id="CHEBI:57288"/>
    </ligand>
</feature>
<accession>A0A249DZY1</accession>
<dbReference type="InterPro" id="IPR006464">
    <property type="entry name" value="AcTrfase_RimI/Ard1"/>
</dbReference>
<feature type="active site" description="Proton donor" evidence="5">
    <location>
        <position position="102"/>
    </location>
</feature>
<evidence type="ECO:0000256" key="2">
    <source>
        <dbReference type="ARBA" id="ARBA00022490"/>
    </source>
</evidence>
<evidence type="ECO:0000256" key="4">
    <source>
        <dbReference type="ARBA" id="ARBA00023315"/>
    </source>
</evidence>
<dbReference type="InterPro" id="IPR043690">
    <property type="entry name" value="RimI"/>
</dbReference>
<keyword evidence="2 5" id="KW-0963">Cytoplasm</keyword>
<dbReference type="SUPFAM" id="SSF55729">
    <property type="entry name" value="Acyl-CoA N-acyltransferases (Nat)"/>
    <property type="match status" value="1"/>
</dbReference>
<name>A0A249DZY1_9ENTR</name>
<keyword evidence="4 5" id="KW-0012">Acyltransferase</keyword>
<comment type="catalytic activity">
    <reaction evidence="5 6">
        <text>N-terminal L-alanyl-[ribosomal protein bS18] + acetyl-CoA = N-terminal N(alpha)-acetyl-L-alanyl-[ribosomal protein bS18] + CoA + H(+)</text>
        <dbReference type="Rhea" id="RHEA:43756"/>
        <dbReference type="Rhea" id="RHEA-COMP:10676"/>
        <dbReference type="Rhea" id="RHEA-COMP:10677"/>
        <dbReference type="ChEBI" id="CHEBI:15378"/>
        <dbReference type="ChEBI" id="CHEBI:57287"/>
        <dbReference type="ChEBI" id="CHEBI:57288"/>
        <dbReference type="ChEBI" id="CHEBI:64718"/>
        <dbReference type="ChEBI" id="CHEBI:83683"/>
        <dbReference type="EC" id="2.3.1.266"/>
    </reaction>
</comment>
<gene>
    <name evidence="5" type="primary">rimI</name>
    <name evidence="8" type="ORF">BA171_05140</name>
</gene>
<evidence type="ECO:0000259" key="7">
    <source>
        <dbReference type="PROSITE" id="PS51186"/>
    </source>
</evidence>
<proteinExistence type="inferred from homology"/>
<feature type="domain" description="N-acetyltransferase" evidence="7">
    <location>
        <begin position="1"/>
        <end position="134"/>
    </location>
</feature>
<dbReference type="InterPro" id="IPR050680">
    <property type="entry name" value="YpeA/RimI_acetyltransf"/>
</dbReference>